<comment type="caution">
    <text evidence="1">The sequence shown here is derived from an EMBL/GenBank/DDBJ whole genome shotgun (WGS) entry which is preliminary data.</text>
</comment>
<organism evidence="1 2">
    <name type="scientific">Albula goreensis</name>
    <dbReference type="NCBI Taxonomy" id="1534307"/>
    <lineage>
        <taxon>Eukaryota</taxon>
        <taxon>Metazoa</taxon>
        <taxon>Chordata</taxon>
        <taxon>Craniata</taxon>
        <taxon>Vertebrata</taxon>
        <taxon>Euteleostomi</taxon>
        <taxon>Actinopterygii</taxon>
        <taxon>Neopterygii</taxon>
        <taxon>Teleostei</taxon>
        <taxon>Albuliformes</taxon>
        <taxon>Albulidae</taxon>
        <taxon>Albula</taxon>
    </lineage>
</organism>
<dbReference type="EMBL" id="JAERUA010000011">
    <property type="protein sequence ID" value="KAI1893901.1"/>
    <property type="molecule type" value="Genomic_DNA"/>
</dbReference>
<evidence type="ECO:0000313" key="1">
    <source>
        <dbReference type="EMBL" id="KAI1893901.1"/>
    </source>
</evidence>
<accession>A0A8T3DAY1</accession>
<proteinExistence type="predicted"/>
<dbReference type="Proteomes" id="UP000829720">
    <property type="component" value="Unassembled WGS sequence"/>
</dbReference>
<protein>
    <submittedName>
        <fullName evidence="1">Uncharacterized protein</fullName>
    </submittedName>
</protein>
<sequence>MRSYADAIVVEDQKTTFPLVNAAVQAPVWCQLIGLCAEDVSSLYLCSCRKLPSSVKKRKHVRLQRRFWIYIADRKK</sequence>
<name>A0A8T3DAY1_9TELE</name>
<keyword evidence="2" id="KW-1185">Reference proteome</keyword>
<dbReference type="AlphaFoldDB" id="A0A8T3DAY1"/>
<gene>
    <name evidence="1" type="ORF">AGOR_G00128420</name>
</gene>
<evidence type="ECO:0000313" key="2">
    <source>
        <dbReference type="Proteomes" id="UP000829720"/>
    </source>
</evidence>
<reference evidence="1" key="1">
    <citation type="submission" date="2021-01" db="EMBL/GenBank/DDBJ databases">
        <authorList>
            <person name="Zahm M."/>
            <person name="Roques C."/>
            <person name="Cabau C."/>
            <person name="Klopp C."/>
            <person name="Donnadieu C."/>
            <person name="Jouanno E."/>
            <person name="Lampietro C."/>
            <person name="Louis A."/>
            <person name="Herpin A."/>
            <person name="Echchiki A."/>
            <person name="Berthelot C."/>
            <person name="Parey E."/>
            <person name="Roest-Crollius H."/>
            <person name="Braasch I."/>
            <person name="Postlethwait J."/>
            <person name="Bobe J."/>
            <person name="Montfort J."/>
            <person name="Bouchez O."/>
            <person name="Begum T."/>
            <person name="Mejri S."/>
            <person name="Adams A."/>
            <person name="Chen W.-J."/>
            <person name="Guiguen Y."/>
        </authorList>
    </citation>
    <scope>NUCLEOTIDE SEQUENCE</scope>
    <source>
        <tissue evidence="1">Blood</tissue>
    </source>
</reference>